<dbReference type="PROSITE" id="PS50405">
    <property type="entry name" value="GST_CTER"/>
    <property type="match status" value="1"/>
</dbReference>
<evidence type="ECO:0000313" key="3">
    <source>
        <dbReference type="EMBL" id="VAV95158.1"/>
    </source>
</evidence>
<dbReference type="Gene3D" id="3.40.30.10">
    <property type="entry name" value="Glutaredoxin"/>
    <property type="match status" value="1"/>
</dbReference>
<dbReference type="InterPro" id="IPR036249">
    <property type="entry name" value="Thioredoxin-like_sf"/>
</dbReference>
<dbReference type="InterPro" id="IPR036282">
    <property type="entry name" value="Glutathione-S-Trfase_C_sf"/>
</dbReference>
<accession>A0A3B0S455</accession>
<evidence type="ECO:0000259" key="2">
    <source>
        <dbReference type="PROSITE" id="PS50405"/>
    </source>
</evidence>
<dbReference type="SFLD" id="SFLDS00019">
    <property type="entry name" value="Glutathione_Transferase_(cytos"/>
    <property type="match status" value="1"/>
</dbReference>
<dbReference type="PANTHER" id="PTHR43968:SF6">
    <property type="entry name" value="GLUTATHIONE S-TRANSFERASE OMEGA"/>
    <property type="match status" value="1"/>
</dbReference>
<dbReference type="PANTHER" id="PTHR43968">
    <property type="match status" value="1"/>
</dbReference>
<dbReference type="InterPro" id="IPR010987">
    <property type="entry name" value="Glutathione-S-Trfase_C-like"/>
</dbReference>
<dbReference type="Pfam" id="PF13417">
    <property type="entry name" value="GST_N_3"/>
    <property type="match status" value="1"/>
</dbReference>
<dbReference type="CDD" id="cd03060">
    <property type="entry name" value="GST_N_Omega_like"/>
    <property type="match status" value="1"/>
</dbReference>
<dbReference type="GO" id="GO:0005737">
    <property type="term" value="C:cytoplasm"/>
    <property type="evidence" value="ECO:0007669"/>
    <property type="project" value="TreeGrafter"/>
</dbReference>
<evidence type="ECO:0000259" key="1">
    <source>
        <dbReference type="PROSITE" id="PS50404"/>
    </source>
</evidence>
<protein>
    <submittedName>
        <fullName evidence="3">Glutathione S-transferase family protein</fullName>
    </submittedName>
</protein>
<dbReference type="GO" id="GO:0016740">
    <property type="term" value="F:transferase activity"/>
    <property type="evidence" value="ECO:0007669"/>
    <property type="project" value="UniProtKB-KW"/>
</dbReference>
<dbReference type="SUPFAM" id="SSF52833">
    <property type="entry name" value="Thioredoxin-like"/>
    <property type="match status" value="1"/>
</dbReference>
<dbReference type="InterPro" id="IPR040079">
    <property type="entry name" value="Glutathione_S-Trfase"/>
</dbReference>
<dbReference type="Gene3D" id="1.20.1050.10">
    <property type="match status" value="1"/>
</dbReference>
<dbReference type="InterPro" id="IPR004045">
    <property type="entry name" value="Glutathione_S-Trfase_N"/>
</dbReference>
<dbReference type="AlphaFoldDB" id="A0A3B0S455"/>
<dbReference type="CDD" id="cd03196">
    <property type="entry name" value="GST_C_5"/>
    <property type="match status" value="1"/>
</dbReference>
<reference evidence="3" key="1">
    <citation type="submission" date="2018-06" db="EMBL/GenBank/DDBJ databases">
        <authorList>
            <person name="Zhirakovskaya E."/>
        </authorList>
    </citation>
    <scope>NUCLEOTIDE SEQUENCE</scope>
</reference>
<dbReference type="InterPro" id="IPR050983">
    <property type="entry name" value="GST_Omega/HSP26"/>
</dbReference>
<dbReference type="PROSITE" id="PS50404">
    <property type="entry name" value="GST_NTER"/>
    <property type="match status" value="1"/>
</dbReference>
<sequence>MTNQRPILYSFRRCPYAMRARLGLLYAQITCELREVALRNKPPEMVAPSPKATVPVLQLTDGQIIDESYDIIKWAITQNDTAGWKNHITQSDELVAENDGAFKSALDHYKYSARFPDHPPEYYRAQGEIFLKKLDQRLQHSLYLLGDSQTIADIAIFPFIRQFAHVDRDWFFTAPYPHLQKWLRDFLDSESFKAVMIKYAPWKSGDNIVCFPDLNQGPHSSLGAP</sequence>
<keyword evidence="3" id="KW-0808">Transferase</keyword>
<feature type="domain" description="GST C-terminal" evidence="2">
    <location>
        <begin position="81"/>
        <end position="204"/>
    </location>
</feature>
<dbReference type="EMBL" id="UOED01000096">
    <property type="protein sequence ID" value="VAV95158.1"/>
    <property type="molecule type" value="Genomic_DNA"/>
</dbReference>
<name>A0A3B0S455_9ZZZZ</name>
<proteinExistence type="predicted"/>
<organism evidence="3">
    <name type="scientific">hydrothermal vent metagenome</name>
    <dbReference type="NCBI Taxonomy" id="652676"/>
    <lineage>
        <taxon>unclassified sequences</taxon>
        <taxon>metagenomes</taxon>
        <taxon>ecological metagenomes</taxon>
    </lineage>
</organism>
<gene>
    <name evidence="3" type="ORF">MNBD_ALPHA02-1559</name>
</gene>
<dbReference type="Pfam" id="PF13410">
    <property type="entry name" value="GST_C_2"/>
    <property type="match status" value="1"/>
</dbReference>
<dbReference type="SUPFAM" id="SSF47616">
    <property type="entry name" value="GST C-terminal domain-like"/>
    <property type="match status" value="1"/>
</dbReference>
<feature type="domain" description="GST N-terminal" evidence="1">
    <location>
        <begin position="4"/>
        <end position="83"/>
    </location>
</feature>